<organism evidence="2 3">
    <name type="scientific">Aspergillus pseudotamarii</name>
    <dbReference type="NCBI Taxonomy" id="132259"/>
    <lineage>
        <taxon>Eukaryota</taxon>
        <taxon>Fungi</taxon>
        <taxon>Dikarya</taxon>
        <taxon>Ascomycota</taxon>
        <taxon>Pezizomycotina</taxon>
        <taxon>Eurotiomycetes</taxon>
        <taxon>Eurotiomycetidae</taxon>
        <taxon>Eurotiales</taxon>
        <taxon>Aspergillaceae</taxon>
        <taxon>Aspergillus</taxon>
        <taxon>Aspergillus subgen. Circumdati</taxon>
    </lineage>
</organism>
<keyword evidence="3" id="KW-1185">Reference proteome</keyword>
<feature type="transmembrane region" description="Helical" evidence="1">
    <location>
        <begin position="7"/>
        <end position="26"/>
    </location>
</feature>
<dbReference type="AlphaFoldDB" id="A0A5N6S7L7"/>
<gene>
    <name evidence="2" type="ORF">BDV38DRAFT_266708</name>
</gene>
<accession>A0A5N6S7L7</accession>
<keyword evidence="1" id="KW-0812">Transmembrane</keyword>
<name>A0A5N6S7L7_ASPPS</name>
<dbReference type="OrthoDB" id="10544847at2759"/>
<dbReference type="GeneID" id="43640677"/>
<dbReference type="EMBL" id="ML743726">
    <property type="protein sequence ID" value="KAE8130666.1"/>
    <property type="molecule type" value="Genomic_DNA"/>
</dbReference>
<proteinExistence type="predicted"/>
<dbReference type="Proteomes" id="UP000325672">
    <property type="component" value="Unassembled WGS sequence"/>
</dbReference>
<keyword evidence="1" id="KW-0472">Membrane</keyword>
<feature type="transmembrane region" description="Helical" evidence="1">
    <location>
        <begin position="46"/>
        <end position="70"/>
    </location>
</feature>
<evidence type="ECO:0000313" key="2">
    <source>
        <dbReference type="EMBL" id="KAE8130666.1"/>
    </source>
</evidence>
<reference evidence="2 3" key="1">
    <citation type="submission" date="2019-04" db="EMBL/GenBank/DDBJ databases">
        <title>Friends and foes A comparative genomics study of 23 Aspergillus species from section Flavi.</title>
        <authorList>
            <consortium name="DOE Joint Genome Institute"/>
            <person name="Kjaerbolling I."/>
            <person name="Vesth T."/>
            <person name="Frisvad J.C."/>
            <person name="Nybo J.L."/>
            <person name="Theobald S."/>
            <person name="Kildgaard S."/>
            <person name="Isbrandt T."/>
            <person name="Kuo A."/>
            <person name="Sato A."/>
            <person name="Lyhne E.K."/>
            <person name="Kogle M.E."/>
            <person name="Wiebenga A."/>
            <person name="Kun R.S."/>
            <person name="Lubbers R.J."/>
            <person name="Makela M.R."/>
            <person name="Barry K."/>
            <person name="Chovatia M."/>
            <person name="Clum A."/>
            <person name="Daum C."/>
            <person name="Haridas S."/>
            <person name="He G."/>
            <person name="LaButti K."/>
            <person name="Lipzen A."/>
            <person name="Mondo S."/>
            <person name="Riley R."/>
            <person name="Salamov A."/>
            <person name="Simmons B.A."/>
            <person name="Magnuson J.K."/>
            <person name="Henrissat B."/>
            <person name="Mortensen U.H."/>
            <person name="Larsen T.O."/>
            <person name="Devries R.P."/>
            <person name="Grigoriev I.V."/>
            <person name="Machida M."/>
            <person name="Baker S.E."/>
            <person name="Andersen M.R."/>
        </authorList>
    </citation>
    <scope>NUCLEOTIDE SEQUENCE [LARGE SCALE GENOMIC DNA]</scope>
    <source>
        <strain evidence="2 3">CBS 117625</strain>
    </source>
</reference>
<evidence type="ECO:0000256" key="1">
    <source>
        <dbReference type="SAM" id="Phobius"/>
    </source>
</evidence>
<feature type="transmembrane region" description="Helical" evidence="1">
    <location>
        <begin position="91"/>
        <end position="111"/>
    </location>
</feature>
<feature type="non-terminal residue" evidence="2">
    <location>
        <position position="116"/>
    </location>
</feature>
<keyword evidence="1" id="KW-1133">Transmembrane helix</keyword>
<dbReference type="RefSeq" id="XP_031906729.1">
    <property type="nucleotide sequence ID" value="XM_032056467.1"/>
</dbReference>
<protein>
    <submittedName>
        <fullName evidence="2">Uncharacterized protein</fullName>
    </submittedName>
</protein>
<evidence type="ECO:0000313" key="3">
    <source>
        <dbReference type="Proteomes" id="UP000325672"/>
    </source>
</evidence>
<sequence>MLLILNFHFILFYFILLYYIIVLTFLSPSSSGFEFSKAALTNMIAYTNRVVIVVVIGYLTVVGYRLVYPWESRPETSSMRFCRSVCRMKKGLAAYCLDCAYGVWTLAMTSVRQGMI</sequence>